<dbReference type="Gene3D" id="1.10.150.690">
    <property type="entry name" value="DUF2063"/>
    <property type="match status" value="1"/>
</dbReference>
<dbReference type="InterPro" id="IPR054098">
    <property type="entry name" value="NGO1945-like_C"/>
</dbReference>
<organism evidence="3 4">
    <name type="scientific">Neisseria chenwenguii</name>
    <dbReference type="NCBI Taxonomy" id="1853278"/>
    <lineage>
        <taxon>Bacteria</taxon>
        <taxon>Pseudomonadati</taxon>
        <taxon>Pseudomonadota</taxon>
        <taxon>Betaproteobacteria</taxon>
        <taxon>Neisseriales</taxon>
        <taxon>Neisseriaceae</taxon>
        <taxon>Neisseria</taxon>
    </lineage>
</organism>
<evidence type="ECO:0000259" key="1">
    <source>
        <dbReference type="Pfam" id="PF09836"/>
    </source>
</evidence>
<evidence type="ECO:0000313" key="3">
    <source>
        <dbReference type="EMBL" id="ASK27298.1"/>
    </source>
</evidence>
<evidence type="ECO:0000313" key="4">
    <source>
        <dbReference type="Proteomes" id="UP000198238"/>
    </source>
</evidence>
<dbReference type="Proteomes" id="UP000198238">
    <property type="component" value="Chromosome"/>
</dbReference>
<accession>A0A220S1R0</accession>
<gene>
    <name evidence="3" type="ORF">BG910_05690</name>
</gene>
<keyword evidence="4" id="KW-1185">Reference proteome</keyword>
<sequence>MRLHKNSHRQSSADFQAVFADHVRDPSLPAPEGIDGARLAVYTRLVRNNLKTFLDLCFSDSQVLIDSKNWQDWQNRFLIEARPESPFFNDIPSAFLAYLHCLPADDRPSENILYMMAFETDLLYAETAIQPKTVSVWHDQSKLQWATSAKLKHYPCDFVSTGLESIIEDAPVYVLTWRNRQNEVYYKAVGDADLLLLTHFQEHSTTFTELSQTLQTLTGNKEAEAWLRESVTDWVDAGVLLPLRG</sequence>
<dbReference type="KEGG" id="nei:BG910_05690"/>
<feature type="domain" description="NGO1945-like C-terminal" evidence="2">
    <location>
        <begin position="148"/>
        <end position="228"/>
    </location>
</feature>
<dbReference type="OrthoDB" id="4146344at2"/>
<reference evidence="3 4" key="1">
    <citation type="submission" date="2017-06" db="EMBL/GenBank/DDBJ databases">
        <title>Neisseria chenwenguii sp. nov., isolated from the intestinal contents of Tibetan Plateau Pika in Yushu, Qinghai Province, China.</title>
        <authorList>
            <person name="Zhang G."/>
        </authorList>
    </citation>
    <scope>NUCLEOTIDE SEQUENCE [LARGE SCALE GENOMIC DNA]</scope>
    <source>
        <strain evidence="3 4">10023</strain>
    </source>
</reference>
<dbReference type="AlphaFoldDB" id="A0A220S1R0"/>
<dbReference type="InterPro" id="IPR044922">
    <property type="entry name" value="DUF2063_N_sf"/>
</dbReference>
<feature type="domain" description="Putative DNA-binding" evidence="1">
    <location>
        <begin position="15"/>
        <end position="99"/>
    </location>
</feature>
<dbReference type="InterPro" id="IPR018640">
    <property type="entry name" value="DUF2063"/>
</dbReference>
<dbReference type="Pfam" id="PF22106">
    <property type="entry name" value="NGO1945_C"/>
    <property type="match status" value="1"/>
</dbReference>
<dbReference type="EMBL" id="CP022278">
    <property type="protein sequence ID" value="ASK27298.1"/>
    <property type="molecule type" value="Genomic_DNA"/>
</dbReference>
<name>A0A220S1R0_9NEIS</name>
<proteinExistence type="predicted"/>
<dbReference type="Gene3D" id="3.90.930.50">
    <property type="match status" value="1"/>
</dbReference>
<dbReference type="Pfam" id="PF09836">
    <property type="entry name" value="DUF2063"/>
    <property type="match status" value="1"/>
</dbReference>
<evidence type="ECO:0000259" key="2">
    <source>
        <dbReference type="Pfam" id="PF22106"/>
    </source>
</evidence>
<protein>
    <submittedName>
        <fullName evidence="3">DUF2063 domain-containing protein</fullName>
    </submittedName>
</protein>
<dbReference type="RefSeq" id="WP_089036008.1">
    <property type="nucleotide sequence ID" value="NZ_CP022278.1"/>
</dbReference>